<keyword evidence="2" id="KW-0813">Transport</keyword>
<dbReference type="PANTHER" id="PTHR30290">
    <property type="entry name" value="PERIPLASMIC BINDING COMPONENT OF ABC TRANSPORTER"/>
    <property type="match status" value="1"/>
</dbReference>
<evidence type="ECO:0000313" key="6">
    <source>
        <dbReference type="EMBL" id="PVE43169.1"/>
    </source>
</evidence>
<evidence type="ECO:0000256" key="2">
    <source>
        <dbReference type="ARBA" id="ARBA00022448"/>
    </source>
</evidence>
<evidence type="ECO:0000313" key="7">
    <source>
        <dbReference type="Proteomes" id="UP000037507"/>
    </source>
</evidence>
<dbReference type="Gene3D" id="3.90.76.10">
    <property type="entry name" value="Dipeptide-binding Protein, Domain 1"/>
    <property type="match status" value="1"/>
</dbReference>
<name>A0A2T7UER4_9BURK</name>
<dbReference type="GO" id="GO:0030288">
    <property type="term" value="C:outer membrane-bounded periplasmic space"/>
    <property type="evidence" value="ECO:0007669"/>
    <property type="project" value="UniProtKB-ARBA"/>
</dbReference>
<feature type="signal peptide" evidence="4">
    <location>
        <begin position="1"/>
        <end position="25"/>
    </location>
</feature>
<comment type="similarity">
    <text evidence="1">Belongs to the bacterial solute-binding protein 5 family.</text>
</comment>
<keyword evidence="3 4" id="KW-0732">Signal</keyword>
<dbReference type="GO" id="GO:1904680">
    <property type="term" value="F:peptide transmembrane transporter activity"/>
    <property type="evidence" value="ECO:0007669"/>
    <property type="project" value="TreeGrafter"/>
</dbReference>
<dbReference type="Pfam" id="PF00496">
    <property type="entry name" value="SBP_bac_5"/>
    <property type="match status" value="1"/>
</dbReference>
<dbReference type="InterPro" id="IPR030678">
    <property type="entry name" value="Peptide/Ni-bd"/>
</dbReference>
<keyword evidence="7" id="KW-1185">Reference proteome</keyword>
<dbReference type="InterPro" id="IPR039424">
    <property type="entry name" value="SBP_5"/>
</dbReference>
<feature type="chain" id="PRO_5015432872" evidence="4">
    <location>
        <begin position="26"/>
        <end position="526"/>
    </location>
</feature>
<dbReference type="PIRSF" id="PIRSF002741">
    <property type="entry name" value="MppA"/>
    <property type="match status" value="1"/>
</dbReference>
<dbReference type="RefSeq" id="WP_053172148.1">
    <property type="nucleotide sequence ID" value="NZ_LFYT02000008.1"/>
</dbReference>
<proteinExistence type="inferred from homology"/>
<dbReference type="AlphaFoldDB" id="A0A2T7UER4"/>
<organism evidence="6 7">
    <name type="scientific">Limnohabitans planktonicus II-D5</name>
    <dbReference type="NCBI Taxonomy" id="1293045"/>
    <lineage>
        <taxon>Bacteria</taxon>
        <taxon>Pseudomonadati</taxon>
        <taxon>Pseudomonadota</taxon>
        <taxon>Betaproteobacteria</taxon>
        <taxon>Burkholderiales</taxon>
        <taxon>Comamonadaceae</taxon>
        <taxon>Limnohabitans</taxon>
    </lineage>
</organism>
<accession>A0A2T7UER4</accession>
<dbReference type="Proteomes" id="UP000037507">
    <property type="component" value="Unassembled WGS sequence"/>
</dbReference>
<dbReference type="Gene3D" id="3.10.105.10">
    <property type="entry name" value="Dipeptide-binding Protein, Domain 3"/>
    <property type="match status" value="1"/>
</dbReference>
<dbReference type="Gene3D" id="3.40.190.10">
    <property type="entry name" value="Periplasmic binding protein-like II"/>
    <property type="match status" value="1"/>
</dbReference>
<dbReference type="OrthoDB" id="9801799at2"/>
<dbReference type="EMBL" id="LFYT02000008">
    <property type="protein sequence ID" value="PVE43169.1"/>
    <property type="molecule type" value="Genomic_DNA"/>
</dbReference>
<dbReference type="GO" id="GO:0015833">
    <property type="term" value="P:peptide transport"/>
    <property type="evidence" value="ECO:0007669"/>
    <property type="project" value="TreeGrafter"/>
</dbReference>
<feature type="domain" description="Solute-binding protein family 5" evidence="5">
    <location>
        <begin position="68"/>
        <end position="443"/>
    </location>
</feature>
<evidence type="ECO:0000256" key="3">
    <source>
        <dbReference type="ARBA" id="ARBA00022729"/>
    </source>
</evidence>
<dbReference type="GO" id="GO:0043190">
    <property type="term" value="C:ATP-binding cassette (ABC) transporter complex"/>
    <property type="evidence" value="ECO:0007669"/>
    <property type="project" value="InterPro"/>
</dbReference>
<dbReference type="SUPFAM" id="SSF53850">
    <property type="entry name" value="Periplasmic binding protein-like II"/>
    <property type="match status" value="1"/>
</dbReference>
<dbReference type="CDD" id="cd08498">
    <property type="entry name" value="PBP2_NikA_DppA_OppA_like_2"/>
    <property type="match status" value="1"/>
</dbReference>
<evidence type="ECO:0000256" key="1">
    <source>
        <dbReference type="ARBA" id="ARBA00005695"/>
    </source>
</evidence>
<comment type="caution">
    <text evidence="6">The sequence shown here is derived from an EMBL/GenBank/DDBJ whole genome shotgun (WGS) entry which is preliminary data.</text>
</comment>
<reference evidence="6" key="1">
    <citation type="submission" date="2017-04" db="EMBL/GenBank/DDBJ databases">
        <title>Unexpected and diverse lifestyles within the genus Limnohabitans.</title>
        <authorList>
            <person name="Kasalicky V."/>
            <person name="Mehrshad M."/>
            <person name="Andrei S.-A."/>
            <person name="Salcher M."/>
            <person name="Kratochvilova H."/>
            <person name="Simek K."/>
            <person name="Ghai R."/>
        </authorList>
    </citation>
    <scope>NUCLEOTIDE SEQUENCE [LARGE SCALE GENOMIC DNA]</scope>
    <source>
        <strain evidence="6">II-D5</strain>
    </source>
</reference>
<dbReference type="STRING" id="1293045.H663_07565"/>
<gene>
    <name evidence="6" type="ORF">H663_008640</name>
</gene>
<evidence type="ECO:0000259" key="5">
    <source>
        <dbReference type="Pfam" id="PF00496"/>
    </source>
</evidence>
<evidence type="ECO:0000256" key="4">
    <source>
        <dbReference type="SAM" id="SignalP"/>
    </source>
</evidence>
<dbReference type="InterPro" id="IPR000914">
    <property type="entry name" value="SBP_5_dom"/>
</dbReference>
<protein>
    <submittedName>
        <fullName evidence="6">ABC transporter substrate-binding protein</fullName>
    </submittedName>
</protein>
<dbReference type="PANTHER" id="PTHR30290:SF9">
    <property type="entry name" value="OLIGOPEPTIDE-BINDING PROTEIN APPA"/>
    <property type="match status" value="1"/>
</dbReference>
<sequence>MAFKLNPLVATLAAALALSAVSASAVTLRVGNQGDALSMDPHSLNESLQISVVENVYETLVTRDANFKLAPLLATSWKQTAPTVWRFELRKGVKFHDGTPFTADDVIFSYERAKGDGSDMKSYVGQFKEIKKINDHTIDIITNAPFPIVPELITHWAIMSKKWCEDNQATKPVDRRKGIENAASFRANGTGPFRVRERQPTVRTTFSRNGNYWGKIPGNVDEVIFSVIGNDATRVAAMMSGELDVMEPVPVQDVERLKANDKLKVLQGPELRAIFLGMDQKRDELLFSNVKGKNPFKDIRVRKAFYQAIDIETIKSRVMRGAATPLALMYPPQVNGYPADLAKRLPFDVEASKKLLAEAGYPNGFEVKMNCPNDRYVNDAEICQAVAANLAKVGVKINLEAETKGTYFPKILSRNTSFYMLGWTASTVDAHNVMYPILSTPGDGGRGQFNLGSYSNPKVDELTDKVASETDQKKRNEMIREAMKIHQDDVGHLPLHQQALNWAAKKNIELVQFPDNGMAWKFITVK</sequence>